<evidence type="ECO:0000256" key="1">
    <source>
        <dbReference type="SAM" id="MobiDB-lite"/>
    </source>
</evidence>
<accession>A0A8J2KA44</accession>
<comment type="caution">
    <text evidence="3">The sequence shown here is derived from an EMBL/GenBank/DDBJ whole genome shotgun (WGS) entry which is preliminary data.</text>
</comment>
<evidence type="ECO:0000313" key="4">
    <source>
        <dbReference type="Proteomes" id="UP000708208"/>
    </source>
</evidence>
<dbReference type="OrthoDB" id="410267at2759"/>
<evidence type="ECO:0000313" key="3">
    <source>
        <dbReference type="EMBL" id="CAG7785956.1"/>
    </source>
</evidence>
<name>A0A8J2KA44_9HEXA</name>
<protein>
    <submittedName>
        <fullName evidence="3">Uncharacterized protein</fullName>
    </submittedName>
</protein>
<keyword evidence="2" id="KW-0472">Membrane</keyword>
<feature type="compositionally biased region" description="Polar residues" evidence="1">
    <location>
        <begin position="78"/>
        <end position="93"/>
    </location>
</feature>
<feature type="transmembrane region" description="Helical" evidence="2">
    <location>
        <begin position="12"/>
        <end position="34"/>
    </location>
</feature>
<evidence type="ECO:0000256" key="2">
    <source>
        <dbReference type="SAM" id="Phobius"/>
    </source>
</evidence>
<dbReference type="EMBL" id="CAJVCH010308156">
    <property type="protein sequence ID" value="CAG7785956.1"/>
    <property type="molecule type" value="Genomic_DNA"/>
</dbReference>
<dbReference type="Proteomes" id="UP000708208">
    <property type="component" value="Unassembled WGS sequence"/>
</dbReference>
<feature type="non-terminal residue" evidence="3">
    <location>
        <position position="1"/>
    </location>
</feature>
<dbReference type="AlphaFoldDB" id="A0A8J2KA44"/>
<proteinExistence type="predicted"/>
<feature type="region of interest" description="Disordered" evidence="1">
    <location>
        <begin position="76"/>
        <end position="108"/>
    </location>
</feature>
<keyword evidence="4" id="KW-1185">Reference proteome</keyword>
<gene>
    <name evidence="3" type="ORF">AFUS01_LOCUS24550</name>
</gene>
<reference evidence="3" key="1">
    <citation type="submission" date="2021-06" db="EMBL/GenBank/DDBJ databases">
        <authorList>
            <person name="Hodson N. C."/>
            <person name="Mongue J. A."/>
            <person name="Jaron S. K."/>
        </authorList>
    </citation>
    <scope>NUCLEOTIDE SEQUENCE</scope>
</reference>
<organism evidence="3 4">
    <name type="scientific">Allacma fusca</name>
    <dbReference type="NCBI Taxonomy" id="39272"/>
    <lineage>
        <taxon>Eukaryota</taxon>
        <taxon>Metazoa</taxon>
        <taxon>Ecdysozoa</taxon>
        <taxon>Arthropoda</taxon>
        <taxon>Hexapoda</taxon>
        <taxon>Collembola</taxon>
        <taxon>Symphypleona</taxon>
        <taxon>Sminthuridae</taxon>
        <taxon>Allacma</taxon>
    </lineage>
</organism>
<sequence length="108" mass="11592">YLLTALALYLKQIWLVFLGYGVIGGIGTHLRYIFATLVQSPLSSSGFPTDAGWLPVLLVGSPNTSNNFVVNGMRSDGSLATDNEPSDNQNFQLSIDEVNGNETKGGKQ</sequence>
<keyword evidence="2" id="KW-0812">Transmembrane</keyword>
<keyword evidence="2" id="KW-1133">Transmembrane helix</keyword>